<dbReference type="RefSeq" id="XP_006819583.1">
    <property type="nucleotide sequence ID" value="XM_006819520.1"/>
</dbReference>
<protein>
    <submittedName>
        <fullName evidence="4">GRIP and coiled-coil domain-containing protein 1-like</fullName>
    </submittedName>
</protein>
<dbReference type="Proteomes" id="UP000694865">
    <property type="component" value="Unplaced"/>
</dbReference>
<keyword evidence="3" id="KW-1185">Reference proteome</keyword>
<organism evidence="3 4">
    <name type="scientific">Saccoglossus kowalevskii</name>
    <name type="common">Acorn worm</name>
    <dbReference type="NCBI Taxonomy" id="10224"/>
    <lineage>
        <taxon>Eukaryota</taxon>
        <taxon>Metazoa</taxon>
        <taxon>Hemichordata</taxon>
        <taxon>Enteropneusta</taxon>
        <taxon>Harrimaniidae</taxon>
        <taxon>Saccoglossus</taxon>
    </lineage>
</organism>
<feature type="compositionally biased region" description="Low complexity" evidence="2">
    <location>
        <begin position="85"/>
        <end position="95"/>
    </location>
</feature>
<proteinExistence type="predicted"/>
<feature type="compositionally biased region" description="Polar residues" evidence="2">
    <location>
        <begin position="96"/>
        <end position="105"/>
    </location>
</feature>
<reference evidence="4" key="1">
    <citation type="submission" date="2025-08" db="UniProtKB">
        <authorList>
            <consortium name="RefSeq"/>
        </authorList>
    </citation>
    <scope>IDENTIFICATION</scope>
    <source>
        <tissue evidence="4">Testes</tissue>
    </source>
</reference>
<feature type="non-terminal residue" evidence="4">
    <location>
        <position position="134"/>
    </location>
</feature>
<feature type="coiled-coil region" evidence="1">
    <location>
        <begin position="6"/>
        <end position="54"/>
    </location>
</feature>
<sequence length="134" mass="15234">MDRATRKDLLETIEKQKDQIARYEKRLRDVVYAYKSLCTEKEALEASVQILSQKQRQETINVVKENEDENNGSEDDDNKCDDPLQADAQASSASSENKNTNSLQLSTITNALATVSAEKSKMEQNFQADKKKMR</sequence>
<feature type="region of interest" description="Disordered" evidence="2">
    <location>
        <begin position="61"/>
        <end position="105"/>
    </location>
</feature>
<dbReference type="GeneID" id="102803416"/>
<keyword evidence="1" id="KW-0175">Coiled coil</keyword>
<evidence type="ECO:0000313" key="3">
    <source>
        <dbReference type="Proteomes" id="UP000694865"/>
    </source>
</evidence>
<gene>
    <name evidence="4" type="primary">LOC102803416</name>
</gene>
<name>A0ABM0MHU2_SACKO</name>
<evidence type="ECO:0000256" key="2">
    <source>
        <dbReference type="SAM" id="MobiDB-lite"/>
    </source>
</evidence>
<feature type="compositionally biased region" description="Acidic residues" evidence="2">
    <location>
        <begin position="66"/>
        <end position="79"/>
    </location>
</feature>
<evidence type="ECO:0000256" key="1">
    <source>
        <dbReference type="SAM" id="Coils"/>
    </source>
</evidence>
<accession>A0ABM0MHU2</accession>
<evidence type="ECO:0000313" key="4">
    <source>
        <dbReference type="RefSeq" id="XP_006819583.1"/>
    </source>
</evidence>